<accession>A0A9W8W478</accession>
<dbReference type="Proteomes" id="UP001140502">
    <property type="component" value="Unassembled WGS sequence"/>
</dbReference>
<gene>
    <name evidence="2" type="ORF">N0V84_011346</name>
</gene>
<sequence length="208" mass="23191">MNTAPPTSYKASPSLHIYATSTPAAFLAANPSVHQLMTGALVTNAEGQVLLLRRAPHDTWPLQWEVPGGCVDDDDVSVVAAAVRELWEETGLRAKVAKAPVRLVPGKEQVVDADLEIIGDLMIFRDEEAAWGKLTIWIDVESYDAVKICDDEHVEYAWVTEQEAREKRFSDGRELDFTSEGVRRHVLEGFRMWREERGNLSSKRASSG</sequence>
<dbReference type="PANTHER" id="PTHR43736:SF1">
    <property type="entry name" value="DIHYDRONEOPTERIN TRIPHOSPHATE DIPHOSPHATASE"/>
    <property type="match status" value="1"/>
</dbReference>
<dbReference type="InterPro" id="IPR000086">
    <property type="entry name" value="NUDIX_hydrolase_dom"/>
</dbReference>
<evidence type="ECO:0000313" key="2">
    <source>
        <dbReference type="EMBL" id="KAJ4309733.1"/>
    </source>
</evidence>
<feature type="domain" description="Nudix hydrolase" evidence="1">
    <location>
        <begin position="33"/>
        <end position="183"/>
    </location>
</feature>
<reference evidence="2" key="1">
    <citation type="submission" date="2022-10" db="EMBL/GenBank/DDBJ databases">
        <title>Tapping the CABI collections for fungal endophytes: first genome assemblies for Collariella, Neodidymelliopsis, Ascochyta clinopodiicola, Didymella pomorum, Didymosphaeria variabile, Neocosmospora piperis and Neocucurbitaria cava.</title>
        <authorList>
            <person name="Hill R."/>
        </authorList>
    </citation>
    <scope>NUCLEOTIDE SEQUENCE</scope>
    <source>
        <strain evidence="2">IMI 366586</strain>
    </source>
</reference>
<dbReference type="AlphaFoldDB" id="A0A9W8W478"/>
<dbReference type="OrthoDB" id="276276at2759"/>
<dbReference type="Gene3D" id="3.90.79.10">
    <property type="entry name" value="Nucleoside Triphosphate Pyrophosphohydrolase"/>
    <property type="match status" value="1"/>
</dbReference>
<name>A0A9W8W478_9HYPO</name>
<dbReference type="EMBL" id="JAPEUR010000416">
    <property type="protein sequence ID" value="KAJ4309733.1"/>
    <property type="molecule type" value="Genomic_DNA"/>
</dbReference>
<evidence type="ECO:0000313" key="3">
    <source>
        <dbReference type="Proteomes" id="UP001140502"/>
    </source>
</evidence>
<dbReference type="InterPro" id="IPR015797">
    <property type="entry name" value="NUDIX_hydrolase-like_dom_sf"/>
</dbReference>
<dbReference type="SUPFAM" id="SSF55811">
    <property type="entry name" value="Nudix"/>
    <property type="match status" value="1"/>
</dbReference>
<dbReference type="PANTHER" id="PTHR43736">
    <property type="entry name" value="ADP-RIBOSE PYROPHOSPHATASE"/>
    <property type="match status" value="1"/>
</dbReference>
<organism evidence="2 3">
    <name type="scientific">Fusarium piperis</name>
    <dbReference type="NCBI Taxonomy" id="1435070"/>
    <lineage>
        <taxon>Eukaryota</taxon>
        <taxon>Fungi</taxon>
        <taxon>Dikarya</taxon>
        <taxon>Ascomycota</taxon>
        <taxon>Pezizomycotina</taxon>
        <taxon>Sordariomycetes</taxon>
        <taxon>Hypocreomycetidae</taxon>
        <taxon>Hypocreales</taxon>
        <taxon>Nectriaceae</taxon>
        <taxon>Fusarium</taxon>
        <taxon>Fusarium solani species complex</taxon>
    </lineage>
</organism>
<proteinExistence type="predicted"/>
<keyword evidence="3" id="KW-1185">Reference proteome</keyword>
<evidence type="ECO:0000259" key="1">
    <source>
        <dbReference type="PROSITE" id="PS51462"/>
    </source>
</evidence>
<protein>
    <recommendedName>
        <fullName evidence="1">Nudix hydrolase domain-containing protein</fullName>
    </recommendedName>
</protein>
<dbReference type="PROSITE" id="PS51462">
    <property type="entry name" value="NUDIX"/>
    <property type="match status" value="1"/>
</dbReference>
<dbReference type="Pfam" id="PF00293">
    <property type="entry name" value="NUDIX"/>
    <property type="match status" value="1"/>
</dbReference>
<comment type="caution">
    <text evidence="2">The sequence shown here is derived from an EMBL/GenBank/DDBJ whole genome shotgun (WGS) entry which is preliminary data.</text>
</comment>